<keyword evidence="1" id="KW-0678">Repressor</keyword>
<dbReference type="PRINTS" id="PR00455">
    <property type="entry name" value="HTHTETR"/>
</dbReference>
<keyword evidence="6" id="KW-0812">Transmembrane</keyword>
<evidence type="ECO:0000313" key="9">
    <source>
        <dbReference type="Proteomes" id="UP000294257"/>
    </source>
</evidence>
<dbReference type="AlphaFoldDB" id="A0A4Q7KEG2"/>
<reference evidence="8 9" key="1">
    <citation type="submission" date="2019-02" db="EMBL/GenBank/DDBJ databases">
        <title>Genomic Encyclopedia of Type Strains, Phase IV (KMG-IV): sequencing the most valuable type-strain genomes for metagenomic binning, comparative biology and taxonomic classification.</title>
        <authorList>
            <person name="Goeker M."/>
        </authorList>
    </citation>
    <scope>NUCLEOTIDE SEQUENCE [LARGE SCALE GENOMIC DNA]</scope>
    <source>
        <strain evidence="8 9">DSM 101727</strain>
    </source>
</reference>
<name>A0A4Q7KEG2_9PSEU</name>
<gene>
    <name evidence="8" type="ORF">EV193_115109</name>
</gene>
<keyword evidence="6" id="KW-0472">Membrane</keyword>
<dbReference type="Proteomes" id="UP000294257">
    <property type="component" value="Unassembled WGS sequence"/>
</dbReference>
<feature type="domain" description="HTH tetR-type" evidence="7">
    <location>
        <begin position="8"/>
        <end position="68"/>
    </location>
</feature>
<keyword evidence="4" id="KW-0804">Transcription</keyword>
<dbReference type="InterPro" id="IPR036271">
    <property type="entry name" value="Tet_transcr_reg_TetR-rel_C_sf"/>
</dbReference>
<dbReference type="InterPro" id="IPR001647">
    <property type="entry name" value="HTH_TetR"/>
</dbReference>
<dbReference type="PANTHER" id="PTHR30055">
    <property type="entry name" value="HTH-TYPE TRANSCRIPTIONAL REGULATOR RUTR"/>
    <property type="match status" value="1"/>
</dbReference>
<sequence>MAKTTRDPESRHRIVRAAWRLVGKQGVPATTVRGIAVEAGVSTGSVTHYFEDKAEIMSSVLRYNNRLMAERIGKSIGRATGLAAVERIAQAMLPLDNERLRTWNVLIAFWGQSGAWAHIDQRSPDSGYGGLRMLVIEAFADARRAGELPSDTTPAHEAERLLVLVFGLSLMAGGFPALLGNVARRSRTMLAEHIAALRTKENV</sequence>
<dbReference type="RefSeq" id="WP_130348369.1">
    <property type="nucleotide sequence ID" value="NZ_SGWQ01000015.1"/>
</dbReference>
<comment type="caution">
    <text evidence="8">The sequence shown here is derived from an EMBL/GenBank/DDBJ whole genome shotgun (WGS) entry which is preliminary data.</text>
</comment>
<dbReference type="PROSITE" id="PS01081">
    <property type="entry name" value="HTH_TETR_1"/>
    <property type="match status" value="1"/>
</dbReference>
<evidence type="ECO:0000256" key="2">
    <source>
        <dbReference type="ARBA" id="ARBA00023015"/>
    </source>
</evidence>
<keyword evidence="9" id="KW-1185">Reference proteome</keyword>
<dbReference type="Gene3D" id="1.10.357.10">
    <property type="entry name" value="Tetracycline Repressor, domain 2"/>
    <property type="match status" value="1"/>
</dbReference>
<dbReference type="Pfam" id="PF00440">
    <property type="entry name" value="TetR_N"/>
    <property type="match status" value="1"/>
</dbReference>
<proteinExistence type="predicted"/>
<evidence type="ECO:0000256" key="5">
    <source>
        <dbReference type="PROSITE-ProRule" id="PRU00335"/>
    </source>
</evidence>
<evidence type="ECO:0000313" key="8">
    <source>
        <dbReference type="EMBL" id="RZS31230.1"/>
    </source>
</evidence>
<keyword evidence="2" id="KW-0805">Transcription regulation</keyword>
<keyword evidence="3 5" id="KW-0238">DNA-binding</keyword>
<organism evidence="8 9">
    <name type="scientific">Herbihabitans rhizosphaerae</name>
    <dbReference type="NCBI Taxonomy" id="1872711"/>
    <lineage>
        <taxon>Bacteria</taxon>
        <taxon>Bacillati</taxon>
        <taxon>Actinomycetota</taxon>
        <taxon>Actinomycetes</taxon>
        <taxon>Pseudonocardiales</taxon>
        <taxon>Pseudonocardiaceae</taxon>
        <taxon>Herbihabitans</taxon>
    </lineage>
</organism>
<dbReference type="GO" id="GO:0000976">
    <property type="term" value="F:transcription cis-regulatory region binding"/>
    <property type="evidence" value="ECO:0007669"/>
    <property type="project" value="TreeGrafter"/>
</dbReference>
<dbReference type="PROSITE" id="PS50977">
    <property type="entry name" value="HTH_TETR_2"/>
    <property type="match status" value="1"/>
</dbReference>
<feature type="transmembrane region" description="Helical" evidence="6">
    <location>
        <begin position="161"/>
        <end position="179"/>
    </location>
</feature>
<evidence type="ECO:0000256" key="6">
    <source>
        <dbReference type="SAM" id="Phobius"/>
    </source>
</evidence>
<dbReference type="OrthoDB" id="3288227at2"/>
<evidence type="ECO:0000256" key="4">
    <source>
        <dbReference type="ARBA" id="ARBA00023163"/>
    </source>
</evidence>
<dbReference type="PANTHER" id="PTHR30055:SF226">
    <property type="entry name" value="HTH-TYPE TRANSCRIPTIONAL REGULATOR PKSA"/>
    <property type="match status" value="1"/>
</dbReference>
<dbReference type="InterPro" id="IPR050109">
    <property type="entry name" value="HTH-type_TetR-like_transc_reg"/>
</dbReference>
<dbReference type="SUPFAM" id="SSF48498">
    <property type="entry name" value="Tetracyclin repressor-like, C-terminal domain"/>
    <property type="match status" value="1"/>
</dbReference>
<evidence type="ECO:0000259" key="7">
    <source>
        <dbReference type="PROSITE" id="PS50977"/>
    </source>
</evidence>
<dbReference type="InterPro" id="IPR023772">
    <property type="entry name" value="DNA-bd_HTH_TetR-type_CS"/>
</dbReference>
<feature type="DNA-binding region" description="H-T-H motif" evidence="5">
    <location>
        <begin position="31"/>
        <end position="50"/>
    </location>
</feature>
<dbReference type="SUPFAM" id="SSF46689">
    <property type="entry name" value="Homeodomain-like"/>
    <property type="match status" value="1"/>
</dbReference>
<evidence type="ECO:0000256" key="1">
    <source>
        <dbReference type="ARBA" id="ARBA00022491"/>
    </source>
</evidence>
<dbReference type="InterPro" id="IPR039538">
    <property type="entry name" value="BetI_C"/>
</dbReference>
<dbReference type="GO" id="GO:0003700">
    <property type="term" value="F:DNA-binding transcription factor activity"/>
    <property type="evidence" value="ECO:0007669"/>
    <property type="project" value="TreeGrafter"/>
</dbReference>
<protein>
    <submittedName>
        <fullName evidence="8">TetR family transcriptional regulator</fullName>
    </submittedName>
</protein>
<dbReference type="InterPro" id="IPR009057">
    <property type="entry name" value="Homeodomain-like_sf"/>
</dbReference>
<dbReference type="EMBL" id="SGWQ01000015">
    <property type="protein sequence ID" value="RZS31230.1"/>
    <property type="molecule type" value="Genomic_DNA"/>
</dbReference>
<keyword evidence="6" id="KW-1133">Transmembrane helix</keyword>
<dbReference type="Pfam" id="PF13977">
    <property type="entry name" value="TetR_C_6"/>
    <property type="match status" value="1"/>
</dbReference>
<accession>A0A4Q7KEG2</accession>
<evidence type="ECO:0000256" key="3">
    <source>
        <dbReference type="ARBA" id="ARBA00023125"/>
    </source>
</evidence>